<organism evidence="2 3">
    <name type="scientific">Daucus carota subsp. sativus</name>
    <name type="common">Carrot</name>
    <dbReference type="NCBI Taxonomy" id="79200"/>
    <lineage>
        <taxon>Eukaryota</taxon>
        <taxon>Viridiplantae</taxon>
        <taxon>Streptophyta</taxon>
        <taxon>Embryophyta</taxon>
        <taxon>Tracheophyta</taxon>
        <taxon>Spermatophyta</taxon>
        <taxon>Magnoliopsida</taxon>
        <taxon>eudicotyledons</taxon>
        <taxon>Gunneridae</taxon>
        <taxon>Pentapetalae</taxon>
        <taxon>asterids</taxon>
        <taxon>campanulids</taxon>
        <taxon>Apiales</taxon>
        <taxon>Apiaceae</taxon>
        <taxon>Apioideae</taxon>
        <taxon>Scandiceae</taxon>
        <taxon>Daucinae</taxon>
        <taxon>Daucus</taxon>
        <taxon>Daucus sect. Daucus</taxon>
    </lineage>
</organism>
<evidence type="ECO:0000256" key="1">
    <source>
        <dbReference type="SAM" id="MobiDB-lite"/>
    </source>
</evidence>
<proteinExistence type="predicted"/>
<evidence type="ECO:0000313" key="2">
    <source>
        <dbReference type="EMBL" id="WOH10012.1"/>
    </source>
</evidence>
<feature type="region of interest" description="Disordered" evidence="1">
    <location>
        <begin position="93"/>
        <end position="115"/>
    </location>
</feature>
<evidence type="ECO:0000313" key="3">
    <source>
        <dbReference type="Proteomes" id="UP000077755"/>
    </source>
</evidence>
<feature type="compositionally biased region" description="Polar residues" evidence="1">
    <location>
        <begin position="93"/>
        <end position="108"/>
    </location>
</feature>
<gene>
    <name evidence="2" type="ORF">DCAR_0729473</name>
</gene>
<accession>A0AAF1BAL8</accession>
<reference evidence="2" key="1">
    <citation type="journal article" date="2016" name="Nat. Genet.">
        <title>A high-quality carrot genome assembly provides new insights into carotenoid accumulation and asterid genome evolution.</title>
        <authorList>
            <person name="Iorizzo M."/>
            <person name="Ellison S."/>
            <person name="Senalik D."/>
            <person name="Zeng P."/>
            <person name="Satapoomin P."/>
            <person name="Huang J."/>
            <person name="Bowman M."/>
            <person name="Iovene M."/>
            <person name="Sanseverino W."/>
            <person name="Cavagnaro P."/>
            <person name="Yildiz M."/>
            <person name="Macko-Podgorni A."/>
            <person name="Moranska E."/>
            <person name="Grzebelus E."/>
            <person name="Grzebelus D."/>
            <person name="Ashrafi H."/>
            <person name="Zheng Z."/>
            <person name="Cheng S."/>
            <person name="Spooner D."/>
            <person name="Van Deynze A."/>
            <person name="Simon P."/>
        </authorList>
    </citation>
    <scope>NUCLEOTIDE SEQUENCE</scope>
    <source>
        <tissue evidence="2">Leaf</tissue>
    </source>
</reference>
<protein>
    <submittedName>
        <fullName evidence="2">Uncharacterized protein</fullName>
    </submittedName>
</protein>
<dbReference type="EMBL" id="CP093349">
    <property type="protein sequence ID" value="WOH10012.1"/>
    <property type="molecule type" value="Genomic_DNA"/>
</dbReference>
<reference evidence="2" key="2">
    <citation type="submission" date="2022-03" db="EMBL/GenBank/DDBJ databases">
        <title>Draft title - Genomic analysis of global carrot germplasm unveils the trajectory of domestication and the origin of high carotenoid orange carrot.</title>
        <authorList>
            <person name="Iorizzo M."/>
            <person name="Ellison S."/>
            <person name="Senalik D."/>
            <person name="Macko-Podgorni A."/>
            <person name="Grzebelus D."/>
            <person name="Bostan H."/>
            <person name="Rolling W."/>
            <person name="Curaba J."/>
            <person name="Simon P."/>
        </authorList>
    </citation>
    <scope>NUCLEOTIDE SEQUENCE</scope>
    <source>
        <tissue evidence="2">Leaf</tissue>
    </source>
</reference>
<keyword evidence="3" id="KW-1185">Reference proteome</keyword>
<dbReference type="AlphaFoldDB" id="A0AAF1BAL8"/>
<sequence length="443" mass="50755">MANKLKSQSSHSPSMRQLRCKFTRIVCNHDQLKIAFHQLKSQIESGLKEAEDVFRSLAIPLSKLVGLKTVEMAEEGRYSNFFMTSELQTQNCWGNNGRTDSSEGSPSATDRVHQTHKFEEDFTTRATTAGKDLMQKQKFQLTQLVYLLKKIEAQVNSSQNEVSQNISDHQVSMQKYFEKAIRYVSTFYQSGQNYEAFLVTIQILKATFSRVHNVLGSVEGDVDNMMNKLATLMCNPMIEYVKGLKAEITSGTFPKLLTIVEEMVEANKDRRLELEEARMKLKGAEEWKIEALGRLQESEGRARKMKVQLGLLLESEKRSLNLERNTGKEVCHTTFRNFTKNFLCLREDQTKDEKLLWELLKKKRKYQPPDSPFAQTGFLCTGTSNTQRKLTNGRSLIHCKPIKRSCVQGLNPQTPRLDYLIPLGSTPSTTTHNCFKMRKRITP</sequence>
<name>A0AAF1BAL8_DAUCS</name>
<dbReference type="Proteomes" id="UP000077755">
    <property type="component" value="Chromosome 7"/>
</dbReference>